<accession>A0A972GJ51</accession>
<dbReference type="PANTHER" id="PTHR43649">
    <property type="entry name" value="ARABINOSE-BINDING PROTEIN-RELATED"/>
    <property type="match status" value="1"/>
</dbReference>
<evidence type="ECO:0000313" key="6">
    <source>
        <dbReference type="EMBL" id="NOU91751.1"/>
    </source>
</evidence>
<evidence type="ECO:0000256" key="2">
    <source>
        <dbReference type="ARBA" id="ARBA00022729"/>
    </source>
</evidence>
<reference evidence="6" key="1">
    <citation type="submission" date="2019-10" db="EMBL/GenBank/DDBJ databases">
        <title>Description of Paenibacillus glebae sp. nov.</title>
        <authorList>
            <person name="Carlier A."/>
            <person name="Qi S."/>
        </authorList>
    </citation>
    <scope>NUCLEOTIDE SEQUENCE</scope>
    <source>
        <strain evidence="6">LMG 31456</strain>
    </source>
</reference>
<dbReference type="InterPro" id="IPR006059">
    <property type="entry name" value="SBP"/>
</dbReference>
<organism evidence="6 7">
    <name type="scientific">Paenibacillus foliorum</name>
    <dbReference type="NCBI Taxonomy" id="2654974"/>
    <lineage>
        <taxon>Bacteria</taxon>
        <taxon>Bacillati</taxon>
        <taxon>Bacillota</taxon>
        <taxon>Bacilli</taxon>
        <taxon>Bacillales</taxon>
        <taxon>Paenibacillaceae</taxon>
        <taxon>Paenibacillus</taxon>
    </lineage>
</organism>
<keyword evidence="3" id="KW-0472">Membrane</keyword>
<sequence>MTGKRSYNMIIRGGNITMTRKAGMRKAGIATMGIMVGAAALLAGCGSDKSPAAGGTGNSSAPETKQPLKLSIMTLMYAEPPKADSDVQKKIEEYTNSKIDISWVPNSSYKEKVNVTIASGELPKALLVQNNKDSNILSAVRAGVFWEVGPYLSDYPNLSKMNKSVFDNIKVDGKIYGLYRARDLTTYGIIFRSDWLKNVGLSQPKTIDDLYNVFKAFTLNDPDKNGKQDTVGLTEEKAMDGFGVIAAYMGAPNGWEVKDGKMSPDFLSPEYYEAMKFYKRLYDEKLIKQDFPVLNTQQKKDDINQGKAGAVISNLIDGASYQASLTKTFPGADVDVVSRITGPKGERTPGGLGYNSVFMFPKSSVKTEAELKQILGFYDKLSDQKMLDLLGWGIEGRHYKLEESKPVFIDQKLQDTEVGSSYLQLQVAKYTAKTTGKETPLMEKYGKMIKENESIAVGNPTNPLVSETQTTKGSELKPIIDDARTKFILGKLDEAGWKQAIDQWRKAGGDKVIEEFSSQYGKTGK</sequence>
<dbReference type="Proteomes" id="UP000641588">
    <property type="component" value="Unassembled WGS sequence"/>
</dbReference>
<proteinExistence type="predicted"/>
<dbReference type="Gene3D" id="3.40.190.10">
    <property type="entry name" value="Periplasmic binding protein-like II"/>
    <property type="match status" value="2"/>
</dbReference>
<dbReference type="AlphaFoldDB" id="A0A972GJ51"/>
<evidence type="ECO:0000256" key="3">
    <source>
        <dbReference type="ARBA" id="ARBA00023136"/>
    </source>
</evidence>
<dbReference type="Pfam" id="PF01547">
    <property type="entry name" value="SBP_bac_1"/>
    <property type="match status" value="1"/>
</dbReference>
<evidence type="ECO:0000256" key="4">
    <source>
        <dbReference type="ARBA" id="ARBA00023139"/>
    </source>
</evidence>
<dbReference type="InterPro" id="IPR050490">
    <property type="entry name" value="Bact_solute-bd_prot1"/>
</dbReference>
<keyword evidence="1" id="KW-1003">Cell membrane</keyword>
<keyword evidence="4" id="KW-0564">Palmitate</keyword>
<comment type="caution">
    <text evidence="6">The sequence shown here is derived from an EMBL/GenBank/DDBJ whole genome shotgun (WGS) entry which is preliminary data.</text>
</comment>
<keyword evidence="5" id="KW-0449">Lipoprotein</keyword>
<dbReference type="CDD" id="cd13580">
    <property type="entry name" value="PBP2_AlgQ_like_1"/>
    <property type="match status" value="1"/>
</dbReference>
<evidence type="ECO:0000256" key="1">
    <source>
        <dbReference type="ARBA" id="ARBA00022475"/>
    </source>
</evidence>
<evidence type="ECO:0000313" key="7">
    <source>
        <dbReference type="Proteomes" id="UP000641588"/>
    </source>
</evidence>
<evidence type="ECO:0000256" key="5">
    <source>
        <dbReference type="ARBA" id="ARBA00023288"/>
    </source>
</evidence>
<dbReference type="EMBL" id="WHOD01000003">
    <property type="protein sequence ID" value="NOU91751.1"/>
    <property type="molecule type" value="Genomic_DNA"/>
</dbReference>
<dbReference type="PANTHER" id="PTHR43649:SF33">
    <property type="entry name" value="POLYGALACTURONAN_RHAMNOGALACTURONAN-BINDING PROTEIN YTCQ"/>
    <property type="match status" value="1"/>
</dbReference>
<name>A0A972GJ51_9BACL</name>
<dbReference type="SUPFAM" id="SSF53850">
    <property type="entry name" value="Periplasmic binding protein-like II"/>
    <property type="match status" value="1"/>
</dbReference>
<keyword evidence="7" id="KW-1185">Reference proteome</keyword>
<protein>
    <submittedName>
        <fullName evidence="6">Extracellular solute-binding protein</fullName>
    </submittedName>
</protein>
<keyword evidence="2" id="KW-0732">Signal</keyword>
<gene>
    <name evidence="6" type="ORF">GC093_00660</name>
</gene>